<evidence type="ECO:0000313" key="3">
    <source>
        <dbReference type="EMBL" id="MBB3930154.1"/>
    </source>
</evidence>
<sequence>MALSRRHVLFIGAAALLGAVPLAAAASSPLAFLRSIYDQYGSGKDGVPLDDNAALKRWFTPSLAALIQHDRAMADEADDLPTLDGDPFVDAQDWDISDLSVKAEDLGDGKAAGHVSFRNLGEPKTIELDLVETSAGWRVDDIHWGDASLRGLYTH</sequence>
<dbReference type="RefSeq" id="WP_183397842.1">
    <property type="nucleotide sequence ID" value="NZ_JACIDS010000002.1"/>
</dbReference>
<protein>
    <recommendedName>
        <fullName evidence="2">DUF3828 domain-containing protein</fullName>
    </recommendedName>
</protein>
<comment type="caution">
    <text evidence="3">The sequence shown here is derived from an EMBL/GenBank/DDBJ whole genome shotgun (WGS) entry which is preliminary data.</text>
</comment>
<name>A0A840ALN5_9HYPH</name>
<evidence type="ECO:0000259" key="2">
    <source>
        <dbReference type="Pfam" id="PF12883"/>
    </source>
</evidence>
<dbReference type="EMBL" id="JACIDS010000002">
    <property type="protein sequence ID" value="MBB3930154.1"/>
    <property type="molecule type" value="Genomic_DNA"/>
</dbReference>
<keyword evidence="1" id="KW-0732">Signal</keyword>
<evidence type="ECO:0000256" key="1">
    <source>
        <dbReference type="SAM" id="SignalP"/>
    </source>
</evidence>
<dbReference type="Pfam" id="PF12883">
    <property type="entry name" value="DUF3828"/>
    <property type="match status" value="1"/>
</dbReference>
<dbReference type="AlphaFoldDB" id="A0A840ALN5"/>
<proteinExistence type="predicted"/>
<feature type="chain" id="PRO_5032885186" description="DUF3828 domain-containing protein" evidence="1">
    <location>
        <begin position="26"/>
        <end position="155"/>
    </location>
</feature>
<dbReference type="InterPro" id="IPR024289">
    <property type="entry name" value="DUF3828"/>
</dbReference>
<reference evidence="3 4" key="1">
    <citation type="submission" date="2020-08" db="EMBL/GenBank/DDBJ databases">
        <title>Genomic Encyclopedia of Type Strains, Phase IV (KMG-IV): sequencing the most valuable type-strain genomes for metagenomic binning, comparative biology and taxonomic classification.</title>
        <authorList>
            <person name="Goeker M."/>
        </authorList>
    </citation>
    <scope>NUCLEOTIDE SEQUENCE [LARGE SCALE GENOMIC DNA]</scope>
    <source>
        <strain evidence="3 4">DSM 25966</strain>
    </source>
</reference>
<evidence type="ECO:0000313" key="4">
    <source>
        <dbReference type="Proteomes" id="UP000553963"/>
    </source>
</evidence>
<dbReference type="Gene3D" id="3.10.450.50">
    <property type="match status" value="1"/>
</dbReference>
<organism evidence="3 4">
    <name type="scientific">Kaistia hirudinis</name>
    <dbReference type="NCBI Taxonomy" id="1293440"/>
    <lineage>
        <taxon>Bacteria</taxon>
        <taxon>Pseudomonadati</taxon>
        <taxon>Pseudomonadota</taxon>
        <taxon>Alphaproteobacteria</taxon>
        <taxon>Hyphomicrobiales</taxon>
        <taxon>Kaistiaceae</taxon>
        <taxon>Kaistia</taxon>
    </lineage>
</organism>
<dbReference type="InterPro" id="IPR006311">
    <property type="entry name" value="TAT_signal"/>
</dbReference>
<gene>
    <name evidence="3" type="ORF">GGR25_001193</name>
</gene>
<accession>A0A840ALN5</accession>
<dbReference type="PROSITE" id="PS51318">
    <property type="entry name" value="TAT"/>
    <property type="match status" value="1"/>
</dbReference>
<feature type="domain" description="DUF3828" evidence="2">
    <location>
        <begin position="32"/>
        <end position="144"/>
    </location>
</feature>
<feature type="signal peptide" evidence="1">
    <location>
        <begin position="1"/>
        <end position="25"/>
    </location>
</feature>
<keyword evidence="4" id="KW-1185">Reference proteome</keyword>
<dbReference type="Proteomes" id="UP000553963">
    <property type="component" value="Unassembled WGS sequence"/>
</dbReference>